<sequence length="75" mass="8361">MHACLQASNPPRLQIQSRRISPLAHSPKPHPRRQITECHVLVSQSAILLGQWPICFALLTRAAISGPGLVFFHRC</sequence>
<accession>A0AAD9HKF3</accession>
<evidence type="ECO:0000313" key="3">
    <source>
        <dbReference type="Proteomes" id="UP001232148"/>
    </source>
</evidence>
<dbReference type="AlphaFoldDB" id="A0AAD9HKF3"/>
<gene>
    <name evidence="2" type="ORF">LX32DRAFT_351036</name>
</gene>
<reference evidence="2" key="1">
    <citation type="submission" date="2021-06" db="EMBL/GenBank/DDBJ databases">
        <title>Comparative genomics, transcriptomics and evolutionary studies reveal genomic signatures of adaptation to plant cell wall in hemibiotrophic fungi.</title>
        <authorList>
            <consortium name="DOE Joint Genome Institute"/>
            <person name="Baroncelli R."/>
            <person name="Diaz J.F."/>
            <person name="Benocci T."/>
            <person name="Peng M."/>
            <person name="Battaglia E."/>
            <person name="Haridas S."/>
            <person name="Andreopoulos W."/>
            <person name="Labutti K."/>
            <person name="Pangilinan J."/>
            <person name="Floch G.L."/>
            <person name="Makela M.R."/>
            <person name="Henrissat B."/>
            <person name="Grigoriev I.V."/>
            <person name="Crouch J.A."/>
            <person name="De Vries R.P."/>
            <person name="Sukno S.A."/>
            <person name="Thon M.R."/>
        </authorList>
    </citation>
    <scope>NUCLEOTIDE SEQUENCE</scope>
    <source>
        <strain evidence="2">MAFF235873</strain>
    </source>
</reference>
<protein>
    <submittedName>
        <fullName evidence="2">Uncharacterized protein</fullName>
    </submittedName>
</protein>
<comment type="caution">
    <text evidence="2">The sequence shown here is derived from an EMBL/GenBank/DDBJ whole genome shotgun (WGS) entry which is preliminary data.</text>
</comment>
<organism evidence="2 3">
    <name type="scientific">Colletotrichum zoysiae</name>
    <dbReference type="NCBI Taxonomy" id="1216348"/>
    <lineage>
        <taxon>Eukaryota</taxon>
        <taxon>Fungi</taxon>
        <taxon>Dikarya</taxon>
        <taxon>Ascomycota</taxon>
        <taxon>Pezizomycotina</taxon>
        <taxon>Sordariomycetes</taxon>
        <taxon>Hypocreomycetidae</taxon>
        <taxon>Glomerellales</taxon>
        <taxon>Glomerellaceae</taxon>
        <taxon>Colletotrichum</taxon>
        <taxon>Colletotrichum graminicola species complex</taxon>
    </lineage>
</organism>
<name>A0AAD9HKF3_9PEZI</name>
<evidence type="ECO:0000256" key="1">
    <source>
        <dbReference type="SAM" id="MobiDB-lite"/>
    </source>
</evidence>
<proteinExistence type="predicted"/>
<dbReference type="Proteomes" id="UP001232148">
    <property type="component" value="Unassembled WGS sequence"/>
</dbReference>
<feature type="compositionally biased region" description="Polar residues" evidence="1">
    <location>
        <begin position="1"/>
        <end position="19"/>
    </location>
</feature>
<dbReference type="EMBL" id="MU842861">
    <property type="protein sequence ID" value="KAK2029632.1"/>
    <property type="molecule type" value="Genomic_DNA"/>
</dbReference>
<evidence type="ECO:0000313" key="2">
    <source>
        <dbReference type="EMBL" id="KAK2029632.1"/>
    </source>
</evidence>
<keyword evidence="3" id="KW-1185">Reference proteome</keyword>
<feature type="region of interest" description="Disordered" evidence="1">
    <location>
        <begin position="1"/>
        <end position="31"/>
    </location>
</feature>